<keyword evidence="4 6" id="KW-0862">Zinc</keyword>
<organism evidence="8 9">
    <name type="scientific">Panacibacter ginsenosidivorans</name>
    <dbReference type="NCBI Taxonomy" id="1813871"/>
    <lineage>
        <taxon>Bacteria</taxon>
        <taxon>Pseudomonadati</taxon>
        <taxon>Bacteroidota</taxon>
        <taxon>Chitinophagia</taxon>
        <taxon>Chitinophagales</taxon>
        <taxon>Chitinophagaceae</taxon>
        <taxon>Panacibacter</taxon>
    </lineage>
</organism>
<dbReference type="GO" id="GO:0006508">
    <property type="term" value="P:proteolysis"/>
    <property type="evidence" value="ECO:0007669"/>
    <property type="project" value="UniProtKB-KW"/>
</dbReference>
<evidence type="ECO:0000256" key="4">
    <source>
        <dbReference type="ARBA" id="ARBA00022833"/>
    </source>
</evidence>
<name>A0A5B8VG98_9BACT</name>
<evidence type="ECO:0000256" key="6">
    <source>
        <dbReference type="RuleBase" id="RU003983"/>
    </source>
</evidence>
<dbReference type="RefSeq" id="WP_147192205.1">
    <property type="nucleotide sequence ID" value="NZ_CP042435.1"/>
</dbReference>
<evidence type="ECO:0000259" key="7">
    <source>
        <dbReference type="Pfam" id="PF01435"/>
    </source>
</evidence>
<keyword evidence="5 6" id="KW-0482">Metalloprotease</keyword>
<reference evidence="8 9" key="1">
    <citation type="journal article" date="2016" name="Int. J. Syst. Evol. Microbiol.">
        <title>Panacibacter ginsenosidivorans gen. nov., sp. nov., with ginsenoside converting activity isolated from soil of a ginseng field.</title>
        <authorList>
            <person name="Siddiqi M.Z."/>
            <person name="Muhammad Shafi S."/>
            <person name="Choi K.D."/>
            <person name="Im W.T."/>
        </authorList>
    </citation>
    <scope>NUCLEOTIDE SEQUENCE [LARGE SCALE GENOMIC DNA]</scope>
    <source>
        <strain evidence="8 9">Gsoil1550</strain>
    </source>
</reference>
<proteinExistence type="inferred from homology"/>
<dbReference type="GO" id="GO:0004222">
    <property type="term" value="F:metalloendopeptidase activity"/>
    <property type="evidence" value="ECO:0007669"/>
    <property type="project" value="InterPro"/>
</dbReference>
<dbReference type="Gene3D" id="3.30.2010.10">
    <property type="entry name" value="Metalloproteases ('zincins'), catalytic domain"/>
    <property type="match status" value="1"/>
</dbReference>
<dbReference type="AlphaFoldDB" id="A0A5B8VG98"/>
<evidence type="ECO:0000313" key="8">
    <source>
        <dbReference type="EMBL" id="QEC69328.1"/>
    </source>
</evidence>
<evidence type="ECO:0000256" key="3">
    <source>
        <dbReference type="ARBA" id="ARBA00022801"/>
    </source>
</evidence>
<dbReference type="GO" id="GO:0046872">
    <property type="term" value="F:metal ion binding"/>
    <property type="evidence" value="ECO:0007669"/>
    <property type="project" value="UniProtKB-KW"/>
</dbReference>
<sequence>MLLPLQYHEATARFFQQQSQVWQFFVSNNHKEGQLKAFKTDLLKNTYKFDETADAQLYQKVNLAKEKLDMSIPVTLYQAQHTEDMNASIVYINDEAHIVFSGKIITLLSEDEMLAIIAHELSHVKLYTHLNGDVEVADRIVTAIGNHPGSTPAHYETARLFKLYTEIFCDRGAYIVTGNYAPIISSLVKISTGLQSVNADSYIKQAEEIFSVDAETKTTGVSHPENFIRARAIWLWHMKGHDAEPIIKQMIEGNINLDELDLFRQQQIATVTQQLIMLLLQPEWMQTAQTTALAKQYFGSIQLTEAPDITTLLAHVENVHSNLRDYLAYVLYDFATTDKTLEDVPLGYCFYLADDLKLDKPFAQAVKKERKLSDKKVTVLKKQTLAEFHKQQLQPTVN</sequence>
<evidence type="ECO:0000256" key="2">
    <source>
        <dbReference type="ARBA" id="ARBA00022723"/>
    </source>
</evidence>
<evidence type="ECO:0000256" key="1">
    <source>
        <dbReference type="ARBA" id="ARBA00022670"/>
    </source>
</evidence>
<accession>A0A5B8VG98</accession>
<keyword evidence="1 6" id="KW-0645">Protease</keyword>
<dbReference type="InterPro" id="IPR001915">
    <property type="entry name" value="Peptidase_M48"/>
</dbReference>
<evidence type="ECO:0000313" key="9">
    <source>
        <dbReference type="Proteomes" id="UP000321533"/>
    </source>
</evidence>
<comment type="cofactor">
    <cofactor evidence="6">
        <name>Zn(2+)</name>
        <dbReference type="ChEBI" id="CHEBI:29105"/>
    </cofactor>
    <text evidence="6">Binds 1 zinc ion per subunit.</text>
</comment>
<gene>
    <name evidence="8" type="ORF">FRZ67_19185</name>
</gene>
<protein>
    <submittedName>
        <fullName evidence="8">M48 family metalloprotease</fullName>
    </submittedName>
</protein>
<keyword evidence="9" id="KW-1185">Reference proteome</keyword>
<keyword evidence="3 6" id="KW-0378">Hydrolase</keyword>
<dbReference type="Pfam" id="PF01435">
    <property type="entry name" value="Peptidase_M48"/>
    <property type="match status" value="1"/>
</dbReference>
<keyword evidence="2" id="KW-0479">Metal-binding</keyword>
<dbReference type="Proteomes" id="UP000321533">
    <property type="component" value="Chromosome"/>
</dbReference>
<feature type="domain" description="Peptidase M48" evidence="7">
    <location>
        <begin position="56"/>
        <end position="126"/>
    </location>
</feature>
<dbReference type="EMBL" id="CP042435">
    <property type="protein sequence ID" value="QEC69328.1"/>
    <property type="molecule type" value="Genomic_DNA"/>
</dbReference>
<evidence type="ECO:0000256" key="5">
    <source>
        <dbReference type="ARBA" id="ARBA00023049"/>
    </source>
</evidence>
<comment type="similarity">
    <text evidence="6">Belongs to the peptidase M48 family.</text>
</comment>
<dbReference type="KEGG" id="pgin:FRZ67_19185"/>
<dbReference type="OrthoDB" id="271491at2"/>